<dbReference type="GeneID" id="4616612"/>
<evidence type="ECO:0000313" key="1">
    <source>
        <dbReference type="EMBL" id="ABL88435.1"/>
    </source>
</evidence>
<protein>
    <submittedName>
        <fullName evidence="1">Uncharacterized protein</fullName>
    </submittedName>
</protein>
<dbReference type="HOGENOM" id="CLU_1640031_0_0_2"/>
<dbReference type="EMBL" id="CP000504">
    <property type="protein sequence ID" value="ABL88435.1"/>
    <property type="molecule type" value="Genomic_DNA"/>
</dbReference>
<accession>A1RU03</accession>
<evidence type="ECO:0000313" key="2">
    <source>
        <dbReference type="Proteomes" id="UP000002595"/>
    </source>
</evidence>
<proteinExistence type="predicted"/>
<dbReference type="RefSeq" id="WP_011763010.1">
    <property type="nucleotide sequence ID" value="NC_008701.1"/>
</dbReference>
<dbReference type="STRING" id="384616.Pisl_1271"/>
<organism evidence="1 2">
    <name type="scientific">Pyrobaculum islandicum (strain DSM 4184 / JCM 9189 / GEO3)</name>
    <dbReference type="NCBI Taxonomy" id="384616"/>
    <lineage>
        <taxon>Archaea</taxon>
        <taxon>Thermoproteota</taxon>
        <taxon>Thermoprotei</taxon>
        <taxon>Thermoproteales</taxon>
        <taxon>Thermoproteaceae</taxon>
        <taxon>Pyrobaculum</taxon>
    </lineage>
</organism>
<reference evidence="1" key="1">
    <citation type="submission" date="2006-12" db="EMBL/GenBank/DDBJ databases">
        <title>Complete sequence of Pyrobaculum islandicum DSM 4184.</title>
        <authorList>
            <person name="Copeland A."/>
            <person name="Lucas S."/>
            <person name="Lapidus A."/>
            <person name="Barry K."/>
            <person name="Detter J.C."/>
            <person name="Glavina del Rio T."/>
            <person name="Dalin E."/>
            <person name="Tice H."/>
            <person name="Pitluck S."/>
            <person name="Meincke L."/>
            <person name="Brettin T."/>
            <person name="Bruce D."/>
            <person name="Han C."/>
            <person name="Tapia R."/>
            <person name="Gilna P."/>
            <person name="Schmutz J."/>
            <person name="Larimer F."/>
            <person name="Land M."/>
            <person name="Hauser L."/>
            <person name="Kyrpides N."/>
            <person name="Mikhailova N."/>
            <person name="Cozen A.E."/>
            <person name="Fitz-Gibbon S.T."/>
            <person name="House C.H."/>
            <person name="Saltikov C."/>
            <person name="Lowe T."/>
            <person name="Richardson P."/>
        </authorList>
    </citation>
    <scope>NUCLEOTIDE SEQUENCE [LARGE SCALE GENOMIC DNA]</scope>
    <source>
        <strain evidence="1">DSM 4184</strain>
    </source>
</reference>
<dbReference type="KEGG" id="pis:Pisl_1271"/>
<dbReference type="AlphaFoldDB" id="A1RU03"/>
<name>A1RU03_PYRIL</name>
<sequence>MDELLLDGSELRKFMRELRRRGETLVVDGDMARRLSLAAVRRLMRYGRDVVKLTPEAETVLQKRIRMCREIVARERETMRQYAETLFAVKTLDGVRVSVEKDARGTAPAVLYYTIVVKPARWLPREEFLSLNRQLAALGLRYEDGAWRITFTRRIFRPHVC</sequence>
<dbReference type="Proteomes" id="UP000002595">
    <property type="component" value="Chromosome"/>
</dbReference>
<keyword evidence="2" id="KW-1185">Reference proteome</keyword>
<gene>
    <name evidence="1" type="ordered locus">Pisl_1271</name>
</gene>